<keyword evidence="2 7" id="KW-0285">Flavoprotein</keyword>
<dbReference type="Proteomes" id="UP000557717">
    <property type="component" value="Unassembled WGS sequence"/>
</dbReference>
<dbReference type="Gene3D" id="3.40.109.10">
    <property type="entry name" value="NADH Oxidase"/>
    <property type="match status" value="1"/>
</dbReference>
<dbReference type="PIRSF" id="PIRSF000232">
    <property type="entry name" value="YdjA"/>
    <property type="match status" value="1"/>
</dbReference>
<comment type="similarity">
    <text evidence="1 7">Belongs to the nitroreductase family.</text>
</comment>
<keyword evidence="4 7" id="KW-0521">NADP</keyword>
<dbReference type="EC" id="1.-.-.-" evidence="7"/>
<dbReference type="CDD" id="cd02135">
    <property type="entry name" value="YdjA-like"/>
    <property type="match status" value="1"/>
</dbReference>
<evidence type="ECO:0000256" key="3">
    <source>
        <dbReference type="ARBA" id="ARBA00022643"/>
    </source>
</evidence>
<keyword evidence="3 7" id="KW-0288">FMN</keyword>
<evidence type="ECO:0000259" key="9">
    <source>
        <dbReference type="Pfam" id="PF00881"/>
    </source>
</evidence>
<dbReference type="AlphaFoldDB" id="A0A840V4M8"/>
<dbReference type="InterPro" id="IPR029479">
    <property type="entry name" value="Nitroreductase"/>
</dbReference>
<dbReference type="EMBL" id="JACHFD010000018">
    <property type="protein sequence ID" value="MBB5352975.1"/>
    <property type="molecule type" value="Genomic_DNA"/>
</dbReference>
<protein>
    <recommendedName>
        <fullName evidence="7">Putative NAD(P)H nitroreductase</fullName>
        <ecNumber evidence="7">1.-.-.-</ecNumber>
    </recommendedName>
</protein>
<dbReference type="GO" id="GO:0016491">
    <property type="term" value="F:oxidoreductase activity"/>
    <property type="evidence" value="ECO:0007669"/>
    <property type="project" value="UniProtKB-UniRule"/>
</dbReference>
<comment type="caution">
    <text evidence="10">The sequence shown here is derived from an EMBL/GenBank/DDBJ whole genome shotgun (WGS) entry which is preliminary data.</text>
</comment>
<dbReference type="Pfam" id="PF00881">
    <property type="entry name" value="Nitroreductase"/>
    <property type="match status" value="1"/>
</dbReference>
<evidence type="ECO:0000256" key="4">
    <source>
        <dbReference type="ARBA" id="ARBA00022857"/>
    </source>
</evidence>
<dbReference type="InterPro" id="IPR000415">
    <property type="entry name" value="Nitroreductase-like"/>
</dbReference>
<sequence>MSIYRNRRTFKPVTMDPDKEVPRELLTDILEDAHWAPTHGLTQPWRFHVFTSPESRQRIATTLVDLYDQLTPENQQDPSKRKKLEVAPRRAPVVIALLAHVEPQGKIPEWEELAATSCAAQNLMLSAHEKGLGTFWSTPPVACSQEWIRSLGHDANHLALGLIYLGWPLENEPNPRSVRAPLAEHLFWHDKVE</sequence>
<evidence type="ECO:0000256" key="7">
    <source>
        <dbReference type="PIRNR" id="PIRNR000232"/>
    </source>
</evidence>
<accession>A0A840V4M8</accession>
<gene>
    <name evidence="10" type="ORF">HNR46_003225</name>
</gene>
<reference evidence="10 11" key="1">
    <citation type="submission" date="2020-08" db="EMBL/GenBank/DDBJ databases">
        <title>Genomic Encyclopedia of Type Strains, Phase IV (KMG-IV): sequencing the most valuable type-strain genomes for metagenomic binning, comparative biology and taxonomic classification.</title>
        <authorList>
            <person name="Goeker M."/>
        </authorList>
    </citation>
    <scope>NUCLEOTIDE SEQUENCE [LARGE SCALE GENOMIC DNA]</scope>
    <source>
        <strain evidence="10 11">YC6886</strain>
    </source>
</reference>
<evidence type="ECO:0000313" key="10">
    <source>
        <dbReference type="EMBL" id="MBB5352975.1"/>
    </source>
</evidence>
<dbReference type="InterPro" id="IPR026021">
    <property type="entry name" value="YdjA-like"/>
</dbReference>
<keyword evidence="6 7" id="KW-0520">NAD</keyword>
<dbReference type="InterPro" id="IPR052530">
    <property type="entry name" value="NAD(P)H_nitroreductase"/>
</dbReference>
<proteinExistence type="inferred from homology"/>
<dbReference type="RefSeq" id="WP_184020447.1">
    <property type="nucleotide sequence ID" value="NZ_JACHFD010000018.1"/>
</dbReference>
<keyword evidence="11" id="KW-1185">Reference proteome</keyword>
<feature type="binding site" description="in other chain" evidence="8">
    <location>
        <begin position="7"/>
        <end position="9"/>
    </location>
    <ligand>
        <name>FMN</name>
        <dbReference type="ChEBI" id="CHEBI:58210"/>
        <note>ligand shared between dimeric partners</note>
    </ligand>
</feature>
<comment type="cofactor">
    <cofactor evidence="8">
        <name>FMN</name>
        <dbReference type="ChEBI" id="CHEBI:58210"/>
    </cofactor>
    <text evidence="8">Binds 1 FMN per subunit.</text>
</comment>
<dbReference type="PANTHER" id="PTHR43821:SF1">
    <property type="entry name" value="NAD(P)H NITROREDUCTASE YDJA-RELATED"/>
    <property type="match status" value="1"/>
</dbReference>
<evidence type="ECO:0000256" key="1">
    <source>
        <dbReference type="ARBA" id="ARBA00007118"/>
    </source>
</evidence>
<dbReference type="SUPFAM" id="SSF55469">
    <property type="entry name" value="FMN-dependent nitroreductase-like"/>
    <property type="match status" value="1"/>
</dbReference>
<keyword evidence="5 7" id="KW-0560">Oxidoreductase</keyword>
<feature type="binding site" evidence="8">
    <location>
        <position position="39"/>
    </location>
    <ligand>
        <name>FMN</name>
        <dbReference type="ChEBI" id="CHEBI:58210"/>
        <note>ligand shared between dimeric partners</note>
    </ligand>
</feature>
<feature type="binding site" description="in other chain" evidence="8">
    <location>
        <begin position="136"/>
        <end position="138"/>
    </location>
    <ligand>
        <name>FMN</name>
        <dbReference type="ChEBI" id="CHEBI:58210"/>
        <note>ligand shared between dimeric partners</note>
    </ligand>
</feature>
<evidence type="ECO:0000256" key="8">
    <source>
        <dbReference type="PIRSR" id="PIRSR000232-1"/>
    </source>
</evidence>
<organism evidence="10 11">
    <name type="scientific">Haloferula luteola</name>
    <dbReference type="NCBI Taxonomy" id="595692"/>
    <lineage>
        <taxon>Bacteria</taxon>
        <taxon>Pseudomonadati</taxon>
        <taxon>Verrucomicrobiota</taxon>
        <taxon>Verrucomicrobiia</taxon>
        <taxon>Verrucomicrobiales</taxon>
        <taxon>Verrucomicrobiaceae</taxon>
        <taxon>Haloferula</taxon>
    </lineage>
</organism>
<evidence type="ECO:0000256" key="6">
    <source>
        <dbReference type="ARBA" id="ARBA00023027"/>
    </source>
</evidence>
<evidence type="ECO:0000256" key="5">
    <source>
        <dbReference type="ARBA" id="ARBA00023002"/>
    </source>
</evidence>
<dbReference type="PANTHER" id="PTHR43821">
    <property type="entry name" value="NAD(P)H NITROREDUCTASE YDJA-RELATED"/>
    <property type="match status" value="1"/>
</dbReference>
<feature type="domain" description="Nitroreductase" evidence="9">
    <location>
        <begin position="5"/>
        <end position="167"/>
    </location>
</feature>
<evidence type="ECO:0000256" key="2">
    <source>
        <dbReference type="ARBA" id="ARBA00022630"/>
    </source>
</evidence>
<evidence type="ECO:0000313" key="11">
    <source>
        <dbReference type="Proteomes" id="UP000557717"/>
    </source>
</evidence>
<name>A0A840V4M8_9BACT</name>